<feature type="region of interest" description="Disordered" evidence="9">
    <location>
        <begin position="685"/>
        <end position="730"/>
    </location>
</feature>
<feature type="compositionally biased region" description="Polar residues" evidence="9">
    <location>
        <begin position="183"/>
        <end position="208"/>
    </location>
</feature>
<dbReference type="OrthoDB" id="21060at2759"/>
<feature type="compositionally biased region" description="Polar residues" evidence="9">
    <location>
        <begin position="402"/>
        <end position="424"/>
    </location>
</feature>
<feature type="compositionally biased region" description="Polar residues" evidence="9">
    <location>
        <begin position="813"/>
        <end position="835"/>
    </location>
</feature>
<evidence type="ECO:0000256" key="5">
    <source>
        <dbReference type="ARBA" id="ARBA00023163"/>
    </source>
</evidence>
<feature type="compositionally biased region" description="Polar residues" evidence="9">
    <location>
        <begin position="98"/>
        <end position="108"/>
    </location>
</feature>
<dbReference type="EMBL" id="JAEPRC010000315">
    <property type="protein sequence ID" value="KAG2200493.1"/>
    <property type="molecule type" value="Genomic_DNA"/>
</dbReference>
<feature type="compositionally biased region" description="Basic residues" evidence="9">
    <location>
        <begin position="881"/>
        <end position="890"/>
    </location>
</feature>
<feature type="compositionally biased region" description="Low complexity" evidence="9">
    <location>
        <begin position="209"/>
        <end position="221"/>
    </location>
</feature>
<evidence type="ECO:0000256" key="6">
    <source>
        <dbReference type="ARBA" id="ARBA00023242"/>
    </source>
</evidence>
<keyword evidence="5" id="KW-0804">Transcription</keyword>
<comment type="subcellular location">
    <subcellularLocation>
        <location evidence="1">Nucleus</location>
    </subcellularLocation>
</comment>
<feature type="compositionally biased region" description="Polar residues" evidence="9">
    <location>
        <begin position="550"/>
        <end position="566"/>
    </location>
</feature>
<evidence type="ECO:0000256" key="8">
    <source>
        <dbReference type="ARBA" id="ARBA00031747"/>
    </source>
</evidence>
<evidence type="ECO:0000256" key="9">
    <source>
        <dbReference type="SAM" id="MobiDB-lite"/>
    </source>
</evidence>
<evidence type="ECO:0000256" key="4">
    <source>
        <dbReference type="ARBA" id="ARBA00023015"/>
    </source>
</evidence>
<proteinExistence type="inferred from homology"/>
<dbReference type="GO" id="GO:0003677">
    <property type="term" value="F:DNA binding"/>
    <property type="evidence" value="ECO:0007669"/>
    <property type="project" value="TreeGrafter"/>
</dbReference>
<comment type="similarity">
    <text evidence="2">Belongs to the TAF4 family.</text>
</comment>
<evidence type="ECO:0000256" key="1">
    <source>
        <dbReference type="ARBA" id="ARBA00004123"/>
    </source>
</evidence>
<keyword evidence="12" id="KW-1185">Reference proteome</keyword>
<dbReference type="PANTHER" id="PTHR15138">
    <property type="entry name" value="TRANSCRIPTION INITIATION FACTOR TFIID SUBUNIT 4"/>
    <property type="match status" value="1"/>
</dbReference>
<comment type="function">
    <text evidence="7">Functions as a component of the DNA-binding general transcription factor complex TFIID. Binding of TFIID to a promoter (with or without TATA element) is the initial step in pre-initiation complex (PIC) formation. TFIID plays a key role in the regulation of gene expression by RNA polymerase II through different activities such as transcription activator interaction, core promoter recognition and selectivity, TFIIA and TFIIB interaction, chromatin modification (histone acetylation by TAF1), facilitation of DNA opening and initiation of transcription.</text>
</comment>
<keyword evidence="4" id="KW-0805">Transcription regulation</keyword>
<feature type="compositionally biased region" description="Low complexity" evidence="9">
    <location>
        <begin position="296"/>
        <end position="332"/>
    </location>
</feature>
<feature type="compositionally biased region" description="Low complexity" evidence="9">
    <location>
        <begin position="839"/>
        <end position="873"/>
    </location>
</feature>
<feature type="region of interest" description="Disordered" evidence="9">
    <location>
        <begin position="754"/>
        <end position="930"/>
    </location>
</feature>
<dbReference type="InterPro" id="IPR007900">
    <property type="entry name" value="TAF4_C"/>
</dbReference>
<feature type="compositionally biased region" description="Polar residues" evidence="9">
    <location>
        <begin position="252"/>
        <end position="264"/>
    </location>
</feature>
<evidence type="ECO:0000256" key="7">
    <source>
        <dbReference type="ARBA" id="ARBA00025346"/>
    </source>
</evidence>
<sequence length="970" mass="104103">MSEKEDSNKDQNQKDLNFSFQDILGDDQGNTNNQSFQSIVQTFRNEDNQSASYNNLPAELQHLFDLPESSYASPNAQTWNRNATNNGTTQSNSSTPNASFSTPPVQELTSSPMNSNNSNATSPTTITKAQDIKASPQASPQLAVQSSPVSTVMTQSSSQTASAQTTPQATPTPTSAQPSPQVNSPLANASPQLNTQSPAPNRVQPSTIQSPVVNQSSPQVVKASTSPQINVTVSAQPPPSGTTTPVAIQSPQQALTQKTQNSPVANARPPPAVQQQQSPKVIAPQQPLQPQPLQPQPSTAPATTTTTTTAAAAAAAAIPTTTTPTTPAAQPSSGATSMTLLDNLTAQLSPDRKERFIELFRQLQGNAVTANQFLAQARMLLDQQQYQQLENLKSKPAARNPATRQPIQPQQSPNIKQTMSSSQIRAEDTQRAMSGLIAPQAKRARTSDIPINASQPLPLYRSNTAPVSQLQQQQQQLMQQQQLHLQQQQQQMLQHQQNQMKQHLIQQHQQQQLMQQQAQQQAQQQQQQQAQQLLPQQSASQPQTPLQPQISQNNLSGPSDQSSTNVAPIKAETVDQTSGVAQDFMNSDMLKNVISKYTTAADLKLENDVVALIALATEKRIQALVKHMIFASKHRVDSQTFTQPAIDETGHLPFKIVDIQDIKKQLLAVERVEREEERKRKEILLERERKAQMGEEGGDAGDDDRPSKKKKKKEMGPGVTARYMSDDVRNKTTNETALMIAGGVMKSWMLTGMNNSGGGSSKEKSAAQSSASGSASGSASVAAASATPLPISRQNSNAAGTTTTATQNEATIGSPSAISPSATTNLNSPISNAPLPTSPTNATFNEAATAASTAATTPATAPISAAPTTPTATGDDDQPRGRGRPKRRKSGSGPDIMTGKKPKGFGRSNTSTEGGLFLPPSTIGRPHRLGEQGARKITVRDALFVLEDEYENNMDSARRTLLKTYSSYLK</sequence>
<evidence type="ECO:0000256" key="3">
    <source>
        <dbReference type="ARBA" id="ARBA00017306"/>
    </source>
</evidence>
<feature type="region of interest" description="Disordered" evidence="9">
    <location>
        <begin position="252"/>
        <end position="336"/>
    </location>
</feature>
<dbReference type="GO" id="GO:0016251">
    <property type="term" value="F:RNA polymerase II general transcription initiation factor activity"/>
    <property type="evidence" value="ECO:0007669"/>
    <property type="project" value="TreeGrafter"/>
</dbReference>
<evidence type="ECO:0000256" key="2">
    <source>
        <dbReference type="ARBA" id="ARBA00006178"/>
    </source>
</evidence>
<name>A0A8H7QXI8_9FUNG</name>
<dbReference type="PANTHER" id="PTHR15138:SF14">
    <property type="entry name" value="TRANSCRIPTION INITIATION FACTOR TFIID SUBUNIT 4"/>
    <property type="match status" value="1"/>
</dbReference>
<dbReference type="CDD" id="cd08045">
    <property type="entry name" value="HFD_TAF4"/>
    <property type="match status" value="1"/>
</dbReference>
<feature type="compositionally biased region" description="Polar residues" evidence="9">
    <location>
        <begin position="28"/>
        <end position="38"/>
    </location>
</feature>
<feature type="region of interest" description="Disordered" evidence="9">
    <location>
        <begin position="71"/>
        <end position="226"/>
    </location>
</feature>
<feature type="compositionally biased region" description="Basic and acidic residues" evidence="9">
    <location>
        <begin position="1"/>
        <end position="13"/>
    </location>
</feature>
<feature type="region of interest" description="Disordered" evidence="9">
    <location>
        <begin position="1"/>
        <end position="38"/>
    </location>
</feature>
<reference evidence="11" key="1">
    <citation type="submission" date="2020-12" db="EMBL/GenBank/DDBJ databases">
        <title>Metabolic potential, ecology and presence of endohyphal bacteria is reflected in genomic diversity of Mucoromycotina.</title>
        <authorList>
            <person name="Muszewska A."/>
            <person name="Okrasinska A."/>
            <person name="Steczkiewicz K."/>
            <person name="Drgas O."/>
            <person name="Orlowska M."/>
            <person name="Perlinska-Lenart U."/>
            <person name="Aleksandrzak-Piekarczyk T."/>
            <person name="Szatraj K."/>
            <person name="Zielenkiewicz U."/>
            <person name="Pilsyk S."/>
            <person name="Malc E."/>
            <person name="Mieczkowski P."/>
            <person name="Kruszewska J.S."/>
            <person name="Biernat P."/>
            <person name="Pawlowska J."/>
        </authorList>
    </citation>
    <scope>NUCLEOTIDE SEQUENCE</scope>
    <source>
        <strain evidence="11">CBS 226.32</strain>
    </source>
</reference>
<evidence type="ECO:0000313" key="12">
    <source>
        <dbReference type="Proteomes" id="UP000650833"/>
    </source>
</evidence>
<comment type="caution">
    <text evidence="11">The sequence shown here is derived from an EMBL/GenBank/DDBJ whole genome shotgun (WGS) entry which is preliminary data.</text>
</comment>
<feature type="compositionally biased region" description="Low complexity" evidence="9">
    <location>
        <begin position="766"/>
        <end position="786"/>
    </location>
</feature>
<feature type="compositionally biased region" description="Low complexity" evidence="9">
    <location>
        <begin position="109"/>
        <end position="127"/>
    </location>
</feature>
<dbReference type="Proteomes" id="UP000650833">
    <property type="component" value="Unassembled WGS sequence"/>
</dbReference>
<dbReference type="Pfam" id="PF05236">
    <property type="entry name" value="TAF4"/>
    <property type="match status" value="1"/>
</dbReference>
<feature type="domain" description="Transcription initiation factor TFIID component TAF4 C-terminal" evidence="10">
    <location>
        <begin position="579"/>
        <end position="785"/>
    </location>
</feature>
<keyword evidence="6" id="KW-0539">Nucleus</keyword>
<feature type="compositionally biased region" description="Low complexity" evidence="9">
    <location>
        <begin position="798"/>
        <end position="811"/>
    </location>
</feature>
<evidence type="ECO:0000313" key="11">
    <source>
        <dbReference type="EMBL" id="KAG2200493.1"/>
    </source>
</evidence>
<accession>A0A8H7QXI8</accession>
<gene>
    <name evidence="11" type="ORF">INT46_004262</name>
</gene>
<dbReference type="GO" id="GO:0005669">
    <property type="term" value="C:transcription factor TFIID complex"/>
    <property type="evidence" value="ECO:0007669"/>
    <property type="project" value="InterPro"/>
</dbReference>
<feature type="region of interest" description="Disordered" evidence="9">
    <location>
        <begin position="531"/>
        <end position="566"/>
    </location>
</feature>
<feature type="compositionally biased region" description="Low complexity" evidence="9">
    <location>
        <begin position="144"/>
        <end position="182"/>
    </location>
</feature>
<feature type="compositionally biased region" description="Low complexity" evidence="9">
    <location>
        <begin position="82"/>
        <end position="97"/>
    </location>
</feature>
<protein>
    <recommendedName>
        <fullName evidence="3">Transcription initiation factor TFIID subunit 4</fullName>
    </recommendedName>
    <alternativeName>
        <fullName evidence="8">TBP-associated factor 4</fullName>
    </alternativeName>
</protein>
<dbReference type="AlphaFoldDB" id="A0A8H7QXI8"/>
<feature type="compositionally biased region" description="Low complexity" evidence="9">
    <location>
        <begin position="531"/>
        <end position="549"/>
    </location>
</feature>
<evidence type="ECO:0000259" key="10">
    <source>
        <dbReference type="Pfam" id="PF05236"/>
    </source>
</evidence>
<dbReference type="InterPro" id="IPR045144">
    <property type="entry name" value="TAF4"/>
</dbReference>
<feature type="region of interest" description="Disordered" evidence="9">
    <location>
        <begin position="395"/>
        <end position="460"/>
    </location>
</feature>
<dbReference type="GO" id="GO:0006367">
    <property type="term" value="P:transcription initiation at RNA polymerase II promoter"/>
    <property type="evidence" value="ECO:0007669"/>
    <property type="project" value="TreeGrafter"/>
</dbReference>
<organism evidence="11 12">
    <name type="scientific">Mucor plumbeus</name>
    <dbReference type="NCBI Taxonomy" id="97098"/>
    <lineage>
        <taxon>Eukaryota</taxon>
        <taxon>Fungi</taxon>
        <taxon>Fungi incertae sedis</taxon>
        <taxon>Mucoromycota</taxon>
        <taxon>Mucoromycotina</taxon>
        <taxon>Mucoromycetes</taxon>
        <taxon>Mucorales</taxon>
        <taxon>Mucorineae</taxon>
        <taxon>Mucoraceae</taxon>
        <taxon>Mucor</taxon>
    </lineage>
</organism>
<feature type="compositionally biased region" description="Polar residues" evidence="9">
    <location>
        <begin position="71"/>
        <end position="81"/>
    </location>
</feature>